<feature type="domain" description="SH3b2-type SH3" evidence="2">
    <location>
        <begin position="244"/>
        <end position="288"/>
    </location>
</feature>
<evidence type="ECO:0000313" key="3">
    <source>
        <dbReference type="EMBL" id="BAE73982.1"/>
    </source>
</evidence>
<evidence type="ECO:0000313" key="4">
    <source>
        <dbReference type="Proteomes" id="UP000001932"/>
    </source>
</evidence>
<protein>
    <recommendedName>
        <fullName evidence="5">SH3 domain of the SH3b1 type</fullName>
    </recommendedName>
</protein>
<proteinExistence type="predicted"/>
<gene>
    <name evidence="3" type="ordered locus">SG0707</name>
</gene>
<dbReference type="AlphaFoldDB" id="Q2NV43"/>
<dbReference type="Pfam" id="PF12914">
    <property type="entry name" value="SH3_7"/>
    <property type="match status" value="1"/>
</dbReference>
<dbReference type="InterPro" id="IPR038765">
    <property type="entry name" value="Papain-like_cys_pep_sf"/>
</dbReference>
<organism evidence="3 4">
    <name type="scientific">Sodalis glossinidius (strain morsitans)</name>
    <dbReference type="NCBI Taxonomy" id="343509"/>
    <lineage>
        <taxon>Bacteria</taxon>
        <taxon>Pseudomonadati</taxon>
        <taxon>Pseudomonadota</taxon>
        <taxon>Gammaproteobacteria</taxon>
        <taxon>Enterobacterales</taxon>
        <taxon>Bruguierivoracaceae</taxon>
        <taxon>Sodalis</taxon>
    </lineage>
</organism>
<dbReference type="HOGENOM" id="CLU_028171_0_0_6"/>
<dbReference type="PROSITE" id="PS51257">
    <property type="entry name" value="PROKAR_LIPOPROTEIN"/>
    <property type="match status" value="1"/>
</dbReference>
<dbReference type="BioCyc" id="SGLO343509:SGP1_RS06000-MONOMER"/>
<name>Q2NV43_SODGM</name>
<dbReference type="InterPro" id="IPR026864">
    <property type="entry name" value="SH3b2-type_SH3"/>
</dbReference>
<evidence type="ECO:0008006" key="5">
    <source>
        <dbReference type="Google" id="ProtNLM"/>
    </source>
</evidence>
<keyword evidence="4" id="KW-1185">Reference proteome</keyword>
<sequence length="484" mass="55374">MMLHRTKLLCLTFPWLLSACNTDTYRLGVNDPVSLSYEVPAYLDTTKTLFPIENYSQSVDKWLPPDSDRINVSVIDNVVQQRYFSSLKSNYFGMNRQERSPWNPYYITSFLNSGTWVAARNANINRYLASNSISWGENFRIHSVHWKTKVKNNTDTSIDNIYQSSRRAIAIRETLLRDLPTIDPAYDDPREAGQGYPFDNLQNSAIRPGTPVYMLTESRDKSWTYVVSPTKTGWIHSEDIASVDQKFITDWVSLAKKHLGAFIKEPVTVQENGQYYFMARPGTILPFKDKQLGRFLVAVPVRMSGGSTEIRWVKLSDDEFTAMPWQMTPANIAKLMKSMSSKPYGWGNYNFYNDCSAEMHSLLMPFGILLPRDSSAQIQATARIVDLSKETMNARINYLKKHGKPFTTLVYIPGHIMLYIGNTIINGQEVPMTYQNIWGLRPRNSNSRSIIGGSVFFPILTFYPQNPELVSLADKKQFKLGFIE</sequence>
<evidence type="ECO:0000259" key="1">
    <source>
        <dbReference type="Pfam" id="PF12913"/>
    </source>
</evidence>
<dbReference type="SUPFAM" id="SSF54001">
    <property type="entry name" value="Cysteine proteinases"/>
    <property type="match status" value="1"/>
</dbReference>
<dbReference type="Pfam" id="PF12913">
    <property type="entry name" value="SH3_6"/>
    <property type="match status" value="1"/>
</dbReference>
<dbReference type="PIRSF" id="PIRSF019015">
    <property type="entry name" value="P60_peptidase_YkfC"/>
    <property type="match status" value="1"/>
</dbReference>
<dbReference type="InterPro" id="IPR039439">
    <property type="entry name" value="SH3b1_dom"/>
</dbReference>
<dbReference type="eggNOG" id="COG0791">
    <property type="taxonomic scope" value="Bacteria"/>
</dbReference>
<evidence type="ECO:0000259" key="2">
    <source>
        <dbReference type="Pfam" id="PF12914"/>
    </source>
</evidence>
<dbReference type="EMBL" id="AP008232">
    <property type="protein sequence ID" value="BAE73982.1"/>
    <property type="molecule type" value="Genomic_DNA"/>
</dbReference>
<dbReference type="InterPro" id="IPR027017">
    <property type="entry name" value="P60_peptidase_YkfC"/>
</dbReference>
<dbReference type="KEGG" id="sgl:SG0707"/>
<accession>Q2NV43</accession>
<dbReference type="Gene3D" id="3.90.1720.10">
    <property type="entry name" value="endopeptidase domain like (from Nostoc punctiforme)"/>
    <property type="match status" value="1"/>
</dbReference>
<dbReference type="STRING" id="343509.SG0707"/>
<dbReference type="RefSeq" id="WP_011410570.1">
    <property type="nucleotide sequence ID" value="NC_007712.1"/>
</dbReference>
<feature type="domain" description="SH3b1" evidence="1">
    <location>
        <begin position="184"/>
        <end position="236"/>
    </location>
</feature>
<dbReference type="Proteomes" id="UP000001932">
    <property type="component" value="Chromosome"/>
</dbReference>
<reference evidence="3 4" key="1">
    <citation type="journal article" date="2006" name="Genome Res.">
        <title>Massive genome erosion and functional adaptations provide insights into the symbiotic lifestyle of Sodalis glossinidius in the tsetse host.</title>
        <authorList>
            <person name="Toh H."/>
            <person name="Weiss B.L."/>
            <person name="Perkin S.A.H."/>
            <person name="Yamashita A."/>
            <person name="Oshima K."/>
            <person name="Hattori M."/>
            <person name="Aksoy S."/>
        </authorList>
    </citation>
    <scope>NUCLEOTIDE SEQUENCE [LARGE SCALE GENOMIC DNA]</scope>
    <source>
        <strain evidence="4">morsitans</strain>
    </source>
</reference>